<dbReference type="InterPro" id="IPR003593">
    <property type="entry name" value="AAA+_ATPase"/>
</dbReference>
<feature type="transmembrane region" description="Helical" evidence="7">
    <location>
        <begin position="28"/>
        <end position="52"/>
    </location>
</feature>
<dbReference type="InterPro" id="IPR011527">
    <property type="entry name" value="ABC1_TM_dom"/>
</dbReference>
<dbReference type="InterPro" id="IPR036640">
    <property type="entry name" value="ABC1_TM_sf"/>
</dbReference>
<dbReference type="SUPFAM" id="SSF90123">
    <property type="entry name" value="ABC transporter transmembrane region"/>
    <property type="match status" value="1"/>
</dbReference>
<evidence type="ECO:0000259" key="9">
    <source>
        <dbReference type="PROSITE" id="PS50929"/>
    </source>
</evidence>
<dbReference type="InterPro" id="IPR027417">
    <property type="entry name" value="P-loop_NTPase"/>
</dbReference>
<sequence length="589" mass="62958">MEDAVKKAQLPQSGREMQIQEALKMCRVFFVNAGIFSAFLNILYLAPTIYMLQVYDRVVPTRGFATLGLLTLLFVAAASTIAVLDLIRTRLFVIASQKLDVQLSGRIFDALMRAGASSGTVTNSSLMREFDQLRGALTGQGMLALFDLPWAPIYIIVCTILHPLLGLFALVGGLILGLLSWLNEKVTKAAIQKVVGANQSLFQAMDSALGQAGVIGALGMRKAFVRIQISERLTSNLISARAGLQTAVITSFVKAIRLMLQSLALGLGAYLVISQQMSPGAIFAASLLVSRALAPIEMVTAAWKSLVQARAAYEQIGLLFDGVGPTPQRTWLPDAQGRVSVEGVSVASPARDRLLLQGVSFGLMPGEMLGIIGPSGAGKSTLARALVGIAPLVNGSVRIDGAALIDWPERQLAGALGYVPQEPTLFRGTIKENIARFQETFPGEGGLDAEVVRVAQLSGVHEFILRLPHGYDTELTYNGSGLSVGQAQRVALARALFGSPCVLVLDEPNSALDAEGEMHLIRTLAELRKQGVTIIVVAHRAGILADVDKLLVIRDGRAEMFGPRKDVMERLSGGKAVVPQETPEKASKD</sequence>
<keyword evidence="3" id="KW-0547">Nucleotide-binding</keyword>
<comment type="subcellular location">
    <subcellularLocation>
        <location evidence="1">Cell membrane</location>
        <topology evidence="1">Multi-pass membrane protein</topology>
    </subcellularLocation>
</comment>
<evidence type="ECO:0000313" key="10">
    <source>
        <dbReference type="EMBL" id="WCT77149.1"/>
    </source>
</evidence>
<evidence type="ECO:0000256" key="6">
    <source>
        <dbReference type="ARBA" id="ARBA00023136"/>
    </source>
</evidence>
<feature type="transmembrane region" description="Helical" evidence="7">
    <location>
        <begin position="64"/>
        <end position="87"/>
    </location>
</feature>
<accession>A0ABY7TV87</accession>
<dbReference type="Proteomes" id="UP001218231">
    <property type="component" value="Chromosome"/>
</dbReference>
<dbReference type="InterPro" id="IPR010128">
    <property type="entry name" value="ATPase_T1SS_PrtD-like"/>
</dbReference>
<organism evidence="10 11">
    <name type="scientific">Novosphingobium humi</name>
    <dbReference type="NCBI Taxonomy" id="2282397"/>
    <lineage>
        <taxon>Bacteria</taxon>
        <taxon>Pseudomonadati</taxon>
        <taxon>Pseudomonadota</taxon>
        <taxon>Alphaproteobacteria</taxon>
        <taxon>Sphingomonadales</taxon>
        <taxon>Sphingomonadaceae</taxon>
        <taxon>Novosphingobium</taxon>
    </lineage>
</organism>
<dbReference type="PANTHER" id="PTHR24221:SF248">
    <property type="entry name" value="ABC TRANSPORTER TRANSMEMBRANE REGION"/>
    <property type="match status" value="1"/>
</dbReference>
<evidence type="ECO:0000259" key="8">
    <source>
        <dbReference type="PROSITE" id="PS50893"/>
    </source>
</evidence>
<feature type="domain" description="ABC transmembrane type-1" evidence="9">
    <location>
        <begin position="33"/>
        <end position="308"/>
    </location>
</feature>
<dbReference type="PROSITE" id="PS50929">
    <property type="entry name" value="ABC_TM1F"/>
    <property type="match status" value="1"/>
</dbReference>
<proteinExistence type="predicted"/>
<name>A0ABY7TV87_9SPHN</name>
<evidence type="ECO:0000256" key="7">
    <source>
        <dbReference type="SAM" id="Phobius"/>
    </source>
</evidence>
<keyword evidence="4" id="KW-0067">ATP-binding</keyword>
<dbReference type="SMART" id="SM00382">
    <property type="entry name" value="AAA"/>
    <property type="match status" value="1"/>
</dbReference>
<dbReference type="InterPro" id="IPR017871">
    <property type="entry name" value="ABC_transporter-like_CS"/>
</dbReference>
<keyword evidence="11" id="KW-1185">Reference proteome</keyword>
<dbReference type="Pfam" id="PF00664">
    <property type="entry name" value="ABC_membrane"/>
    <property type="match status" value="1"/>
</dbReference>
<evidence type="ECO:0000313" key="11">
    <source>
        <dbReference type="Proteomes" id="UP001218231"/>
    </source>
</evidence>
<evidence type="ECO:0000256" key="4">
    <source>
        <dbReference type="ARBA" id="ARBA00022840"/>
    </source>
</evidence>
<dbReference type="InterPro" id="IPR003439">
    <property type="entry name" value="ABC_transporter-like_ATP-bd"/>
</dbReference>
<dbReference type="Gene3D" id="1.20.1560.10">
    <property type="entry name" value="ABC transporter type 1, transmembrane domain"/>
    <property type="match status" value="1"/>
</dbReference>
<dbReference type="Gene3D" id="3.40.50.300">
    <property type="entry name" value="P-loop containing nucleotide triphosphate hydrolases"/>
    <property type="match status" value="1"/>
</dbReference>
<dbReference type="InterPro" id="IPR039421">
    <property type="entry name" value="Type_1_exporter"/>
</dbReference>
<evidence type="ECO:0000256" key="5">
    <source>
        <dbReference type="ARBA" id="ARBA00022989"/>
    </source>
</evidence>
<dbReference type="PROSITE" id="PS50893">
    <property type="entry name" value="ABC_TRANSPORTER_2"/>
    <property type="match status" value="1"/>
</dbReference>
<dbReference type="PANTHER" id="PTHR24221">
    <property type="entry name" value="ATP-BINDING CASSETTE SUB-FAMILY B"/>
    <property type="match status" value="1"/>
</dbReference>
<dbReference type="SUPFAM" id="SSF52540">
    <property type="entry name" value="P-loop containing nucleoside triphosphate hydrolases"/>
    <property type="match status" value="1"/>
</dbReference>
<evidence type="ECO:0000256" key="2">
    <source>
        <dbReference type="ARBA" id="ARBA00022692"/>
    </source>
</evidence>
<feature type="domain" description="ABC transporter" evidence="8">
    <location>
        <begin position="339"/>
        <end position="580"/>
    </location>
</feature>
<dbReference type="RefSeq" id="WP_273617538.1">
    <property type="nucleotide sequence ID" value="NZ_CP117417.1"/>
</dbReference>
<protein>
    <submittedName>
        <fullName evidence="10">Type I secretion system permease/ATPase</fullName>
    </submittedName>
</protein>
<evidence type="ECO:0000256" key="1">
    <source>
        <dbReference type="ARBA" id="ARBA00004651"/>
    </source>
</evidence>
<reference evidence="10 11" key="1">
    <citation type="submission" date="2023-02" db="EMBL/GenBank/DDBJ databases">
        <title>Genome sequence of Novosphingobium humi KACC 19094.</title>
        <authorList>
            <person name="Kim S."/>
            <person name="Heo J."/>
            <person name="Kwon S.-W."/>
        </authorList>
    </citation>
    <scope>NUCLEOTIDE SEQUENCE [LARGE SCALE GENOMIC DNA]</scope>
    <source>
        <strain evidence="10 11">KACC 19094</strain>
    </source>
</reference>
<keyword evidence="5 7" id="KW-1133">Transmembrane helix</keyword>
<dbReference type="EMBL" id="CP117417">
    <property type="protein sequence ID" value="WCT77149.1"/>
    <property type="molecule type" value="Genomic_DNA"/>
</dbReference>
<feature type="transmembrane region" description="Helical" evidence="7">
    <location>
        <begin position="153"/>
        <end position="182"/>
    </location>
</feature>
<dbReference type="NCBIfam" id="TIGR01842">
    <property type="entry name" value="type_I_sec_PrtD"/>
    <property type="match status" value="1"/>
</dbReference>
<keyword evidence="6 7" id="KW-0472">Membrane</keyword>
<dbReference type="Pfam" id="PF00005">
    <property type="entry name" value="ABC_tran"/>
    <property type="match status" value="1"/>
</dbReference>
<evidence type="ECO:0000256" key="3">
    <source>
        <dbReference type="ARBA" id="ARBA00022741"/>
    </source>
</evidence>
<dbReference type="PROSITE" id="PS00211">
    <property type="entry name" value="ABC_TRANSPORTER_1"/>
    <property type="match status" value="1"/>
</dbReference>
<keyword evidence="2 7" id="KW-0812">Transmembrane</keyword>
<gene>
    <name evidence="10" type="ORF">PQ457_14675</name>
</gene>